<dbReference type="Proteomes" id="UP000812440">
    <property type="component" value="Chromosome 1"/>
</dbReference>
<evidence type="ECO:0000313" key="3">
    <source>
        <dbReference type="Proteomes" id="UP000812440"/>
    </source>
</evidence>
<dbReference type="EMBL" id="JAACNH010000001">
    <property type="protein sequence ID" value="KAG8456236.1"/>
    <property type="molecule type" value="Genomic_DNA"/>
</dbReference>
<protein>
    <submittedName>
        <fullName evidence="2">Uncharacterized protein</fullName>
    </submittedName>
</protein>
<dbReference type="AlphaFoldDB" id="A0A8T2KPC4"/>
<dbReference type="PANTHER" id="PTHR35247">
    <property type="entry name" value="TESTIS-EXPRESSED PROTEIN 43"/>
    <property type="match status" value="1"/>
</dbReference>
<feature type="region of interest" description="Disordered" evidence="1">
    <location>
        <begin position="1"/>
        <end position="30"/>
    </location>
</feature>
<dbReference type="Pfam" id="PF14983">
    <property type="entry name" value="SPMIP10-like"/>
    <property type="match status" value="1"/>
</dbReference>
<dbReference type="PANTHER" id="PTHR35247:SF1">
    <property type="entry name" value="TESTIS-EXPRESSED PROTEIN 43"/>
    <property type="match status" value="1"/>
</dbReference>
<evidence type="ECO:0000256" key="1">
    <source>
        <dbReference type="SAM" id="MobiDB-lite"/>
    </source>
</evidence>
<name>A0A8T2KPC4_9PIPI</name>
<evidence type="ECO:0000313" key="2">
    <source>
        <dbReference type="EMBL" id="KAG8456236.1"/>
    </source>
</evidence>
<organism evidence="2 3">
    <name type="scientific">Hymenochirus boettgeri</name>
    <name type="common">Congo dwarf clawed frog</name>
    <dbReference type="NCBI Taxonomy" id="247094"/>
    <lineage>
        <taxon>Eukaryota</taxon>
        <taxon>Metazoa</taxon>
        <taxon>Chordata</taxon>
        <taxon>Craniata</taxon>
        <taxon>Vertebrata</taxon>
        <taxon>Euteleostomi</taxon>
        <taxon>Amphibia</taxon>
        <taxon>Batrachia</taxon>
        <taxon>Anura</taxon>
        <taxon>Pipoidea</taxon>
        <taxon>Pipidae</taxon>
        <taxon>Pipinae</taxon>
        <taxon>Hymenochirus</taxon>
    </lineage>
</organism>
<sequence length="150" mass="17211">MTARNVPKHKDGPDIICKQNERTESDQEPRDTTCVATITDIKGLAHTHIPEFSRHHPLIPKHYVMAWKQDMVNRKLILRHADLAGVYRGPHEDSLFLENKARLCHGEEPNNITGKIKLPEQKQITSFPLHSSVSKYQGYLIKQNKRQTAS</sequence>
<comment type="caution">
    <text evidence="2">The sequence shown here is derived from an EMBL/GenBank/DDBJ whole genome shotgun (WGS) entry which is preliminary data.</text>
</comment>
<dbReference type="InterPro" id="IPR027965">
    <property type="entry name" value="SPMIP10"/>
</dbReference>
<proteinExistence type="predicted"/>
<feature type="compositionally biased region" description="Basic and acidic residues" evidence="1">
    <location>
        <begin position="8"/>
        <end position="30"/>
    </location>
</feature>
<reference evidence="2" key="1">
    <citation type="thesis" date="2020" institute="ProQuest LLC" country="789 East Eisenhower Parkway, Ann Arbor, MI, USA">
        <title>Comparative Genomics and Chromosome Evolution.</title>
        <authorList>
            <person name="Mudd A.B."/>
        </authorList>
    </citation>
    <scope>NUCLEOTIDE SEQUENCE</scope>
    <source>
        <strain evidence="2">Female2</strain>
        <tissue evidence="2">Blood</tissue>
    </source>
</reference>
<keyword evidence="3" id="KW-1185">Reference proteome</keyword>
<gene>
    <name evidence="2" type="ORF">GDO86_002145</name>
</gene>
<dbReference type="OrthoDB" id="9972026at2759"/>
<accession>A0A8T2KPC4</accession>